<dbReference type="SUPFAM" id="SSF52172">
    <property type="entry name" value="CheY-like"/>
    <property type="match status" value="1"/>
</dbReference>
<evidence type="ECO:0000256" key="1">
    <source>
        <dbReference type="ARBA" id="ARBA00022553"/>
    </source>
</evidence>
<dbReference type="SMART" id="SM00448">
    <property type="entry name" value="REC"/>
    <property type="match status" value="1"/>
</dbReference>
<dbReference type="PANTHER" id="PTHR44591">
    <property type="entry name" value="STRESS RESPONSE REGULATOR PROTEIN 1"/>
    <property type="match status" value="1"/>
</dbReference>
<organism evidence="5 6">
    <name type="scientific">Candidatus Scalindua brodae</name>
    <dbReference type="NCBI Taxonomy" id="237368"/>
    <lineage>
        <taxon>Bacteria</taxon>
        <taxon>Pseudomonadati</taxon>
        <taxon>Planctomycetota</taxon>
        <taxon>Candidatus Brocadiia</taxon>
        <taxon>Candidatus Brocadiales</taxon>
        <taxon>Candidatus Scalinduaceae</taxon>
        <taxon>Candidatus Scalindua</taxon>
    </lineage>
</organism>
<dbReference type="GO" id="GO:0000160">
    <property type="term" value="P:phosphorelay signal transduction system"/>
    <property type="evidence" value="ECO:0007669"/>
    <property type="project" value="UniProtKB-KW"/>
</dbReference>
<dbReference type="PROSITE" id="PS50110">
    <property type="entry name" value="RESPONSE_REGULATORY"/>
    <property type="match status" value="1"/>
</dbReference>
<dbReference type="Gene3D" id="3.40.50.2300">
    <property type="match status" value="1"/>
</dbReference>
<feature type="domain" description="Response regulatory" evidence="4">
    <location>
        <begin position="4"/>
        <end position="119"/>
    </location>
</feature>
<dbReference type="Pfam" id="PF00072">
    <property type="entry name" value="Response_reg"/>
    <property type="match status" value="1"/>
</dbReference>
<dbReference type="AlphaFoldDB" id="A0A0B0EII7"/>
<protein>
    <submittedName>
        <fullName evidence="5">Two-component response regulator</fullName>
    </submittedName>
</protein>
<sequence>MKEKILVIDDIENIAFIVKTILSREGYDVTTAYGYYDAREKMAGTDFDLVFTDLDFGEDKTGIDVLKEVKKTDPTCPVIINTGNTDYMIASDAKLFGAYDYMSKPVEQKRLVHTVRMALSHRAMSGDNANTDVYRERYKTGALIT</sequence>
<gene>
    <name evidence="5" type="ORF">SCABRO_01391</name>
</gene>
<name>A0A0B0EII7_9BACT</name>
<evidence type="ECO:0000256" key="2">
    <source>
        <dbReference type="ARBA" id="ARBA00023012"/>
    </source>
</evidence>
<dbReference type="eggNOG" id="COG2204">
    <property type="taxonomic scope" value="Bacteria"/>
</dbReference>
<dbReference type="InterPro" id="IPR001789">
    <property type="entry name" value="Sig_transdc_resp-reg_receiver"/>
</dbReference>
<evidence type="ECO:0000313" key="6">
    <source>
        <dbReference type="Proteomes" id="UP000030652"/>
    </source>
</evidence>
<accession>A0A0B0EII7</accession>
<reference evidence="5 6" key="1">
    <citation type="submission" date="2014-10" db="EMBL/GenBank/DDBJ databases">
        <title>Draft genome of anammox bacterium scalindua brodae, obtained using differential coverage binning of sequence data from two enrichment reactors.</title>
        <authorList>
            <person name="Speth D.R."/>
            <person name="Russ L."/>
            <person name="Kartal B."/>
            <person name="Op den Camp H.J."/>
            <person name="Dutilh B.E."/>
            <person name="Jetten M.S."/>
        </authorList>
    </citation>
    <scope>NUCLEOTIDE SEQUENCE [LARGE SCALE GENOMIC DNA]</scope>
    <source>
        <strain evidence="5">RU1</strain>
    </source>
</reference>
<dbReference type="EMBL" id="JRYO01000087">
    <property type="protein sequence ID" value="KHE92847.1"/>
    <property type="molecule type" value="Genomic_DNA"/>
</dbReference>
<comment type="caution">
    <text evidence="5">The sequence shown here is derived from an EMBL/GenBank/DDBJ whole genome shotgun (WGS) entry which is preliminary data.</text>
</comment>
<dbReference type="InterPro" id="IPR050595">
    <property type="entry name" value="Bact_response_regulator"/>
</dbReference>
<dbReference type="Proteomes" id="UP000030652">
    <property type="component" value="Unassembled WGS sequence"/>
</dbReference>
<keyword evidence="2" id="KW-0902">Two-component regulatory system</keyword>
<evidence type="ECO:0000256" key="3">
    <source>
        <dbReference type="PROSITE-ProRule" id="PRU00169"/>
    </source>
</evidence>
<dbReference type="PANTHER" id="PTHR44591:SF14">
    <property type="entry name" value="PROTEIN PILG"/>
    <property type="match status" value="1"/>
</dbReference>
<dbReference type="CDD" id="cd00156">
    <property type="entry name" value="REC"/>
    <property type="match status" value="1"/>
</dbReference>
<evidence type="ECO:0000313" key="5">
    <source>
        <dbReference type="EMBL" id="KHE92847.1"/>
    </source>
</evidence>
<keyword evidence="1 3" id="KW-0597">Phosphoprotein</keyword>
<proteinExistence type="predicted"/>
<dbReference type="InterPro" id="IPR011006">
    <property type="entry name" value="CheY-like_superfamily"/>
</dbReference>
<evidence type="ECO:0000259" key="4">
    <source>
        <dbReference type="PROSITE" id="PS50110"/>
    </source>
</evidence>
<feature type="modified residue" description="4-aspartylphosphate" evidence="3">
    <location>
        <position position="53"/>
    </location>
</feature>